<dbReference type="Pfam" id="PF01494">
    <property type="entry name" value="FAD_binding_3"/>
    <property type="match status" value="1"/>
</dbReference>
<gene>
    <name evidence="3" type="ORF">GBA63_02920</name>
</gene>
<name>A0A6G8Q5F1_9ACTN</name>
<reference evidence="3 4" key="1">
    <citation type="submission" date="2019-10" db="EMBL/GenBank/DDBJ databases">
        <title>Rubrobacter sp nov SCSIO 52090 isolated from a deep-sea sediment in the South China Sea.</title>
        <authorList>
            <person name="Chen R.W."/>
        </authorList>
    </citation>
    <scope>NUCLEOTIDE SEQUENCE [LARGE SCALE GENOMIC DNA]</scope>
    <source>
        <strain evidence="3 4">SCSIO 52909</strain>
    </source>
</reference>
<dbReference type="AlphaFoldDB" id="A0A6G8Q5F1"/>
<organism evidence="3 4">
    <name type="scientific">Rubrobacter tropicus</name>
    <dbReference type="NCBI Taxonomy" id="2653851"/>
    <lineage>
        <taxon>Bacteria</taxon>
        <taxon>Bacillati</taxon>
        <taxon>Actinomycetota</taxon>
        <taxon>Rubrobacteria</taxon>
        <taxon>Rubrobacterales</taxon>
        <taxon>Rubrobacteraceae</taxon>
        <taxon>Rubrobacter</taxon>
    </lineage>
</organism>
<dbReference type="InterPro" id="IPR036188">
    <property type="entry name" value="FAD/NAD-bd_sf"/>
</dbReference>
<evidence type="ECO:0000259" key="2">
    <source>
        <dbReference type="Pfam" id="PF01494"/>
    </source>
</evidence>
<dbReference type="KEGG" id="rub:GBA63_02920"/>
<dbReference type="InterPro" id="IPR050631">
    <property type="entry name" value="PheA/TfdB_FAD_monoxygenase"/>
</dbReference>
<evidence type="ECO:0000256" key="1">
    <source>
        <dbReference type="ARBA" id="ARBA00023002"/>
    </source>
</evidence>
<feature type="domain" description="FAD-binding" evidence="2">
    <location>
        <begin position="25"/>
        <end position="343"/>
    </location>
</feature>
<dbReference type="GO" id="GO:0071949">
    <property type="term" value="F:FAD binding"/>
    <property type="evidence" value="ECO:0007669"/>
    <property type="project" value="InterPro"/>
</dbReference>
<protein>
    <submittedName>
        <fullName evidence="3">NAD(P)-binding protein</fullName>
    </submittedName>
</protein>
<dbReference type="SUPFAM" id="SSF51905">
    <property type="entry name" value="FAD/NAD(P)-binding domain"/>
    <property type="match status" value="1"/>
</dbReference>
<keyword evidence="1" id="KW-0560">Oxidoreductase</keyword>
<dbReference type="Proteomes" id="UP000501452">
    <property type="component" value="Chromosome"/>
</dbReference>
<dbReference type="PANTHER" id="PTHR43476">
    <property type="entry name" value="3-(3-HYDROXY-PHENYL)PROPIONATE/3-HYDROXYCINNAMIC ACID HYDROXYLASE"/>
    <property type="match status" value="1"/>
</dbReference>
<evidence type="ECO:0000313" key="3">
    <source>
        <dbReference type="EMBL" id="QIN81701.1"/>
    </source>
</evidence>
<dbReference type="PANTHER" id="PTHR43476:SF5">
    <property type="entry name" value="FAD-DEPENDENT MONOOXYGENASE"/>
    <property type="match status" value="1"/>
</dbReference>
<dbReference type="EMBL" id="CP045119">
    <property type="protein sequence ID" value="QIN81701.1"/>
    <property type="molecule type" value="Genomic_DNA"/>
</dbReference>
<dbReference type="PRINTS" id="PR00420">
    <property type="entry name" value="RNGMNOXGNASE"/>
</dbReference>
<sequence length="425" mass="46684">MTETTQKRASADAAEPRGASGVTRTACAVVGGGPGGAVLALLLARKGVDVTLLEAHPDFDREFRGDTLHPSVMEIMDQLGLAGRLLERRHSKISTFTIQTDEGPFSPIDLSRLRTKFPYITVMPQTSFLEFIVGEAEKYPNFRLVMGARVRGLVEEDGGVRGVRYEGKDGPREVRAALVVGADGRGSRVRRLAGIEPIKTSPPMDVLWFKLPREPEDQEGIVGRFGRGHIAVMLDREDYWQAGYVIPKGTFPELRHEGIGELKRQFAGLIPEFADRLAHLTDWREVSLLSVESSRCPTWHKPGLLLIGDAAHVMSPVAGVGINYAIQDAVSAANVLDGPLTESQRRLVALDEKHLAAVQRRRELPTRVIQALQAQIQKNVLAPALGSSRPFSPPLLLKLLPRIPVLRDLPGRLVGFGLWRVRVKG</sequence>
<dbReference type="GO" id="GO:0016491">
    <property type="term" value="F:oxidoreductase activity"/>
    <property type="evidence" value="ECO:0007669"/>
    <property type="project" value="UniProtKB-KW"/>
</dbReference>
<evidence type="ECO:0000313" key="4">
    <source>
        <dbReference type="Proteomes" id="UP000501452"/>
    </source>
</evidence>
<dbReference type="InterPro" id="IPR002938">
    <property type="entry name" value="FAD-bd"/>
</dbReference>
<proteinExistence type="predicted"/>
<dbReference type="Gene3D" id="3.50.50.60">
    <property type="entry name" value="FAD/NAD(P)-binding domain"/>
    <property type="match status" value="1"/>
</dbReference>
<keyword evidence="4" id="KW-1185">Reference proteome</keyword>
<accession>A0A6G8Q5F1</accession>